<dbReference type="InterPro" id="IPR051301">
    <property type="entry name" value="Optineurin/NFkB_EssMod"/>
</dbReference>
<dbReference type="Gene3D" id="1.20.5.990">
    <property type="entry name" value="Nemo cc2-lz domain - 1d5 darpin complex"/>
    <property type="match status" value="1"/>
</dbReference>
<feature type="coiled-coil region" evidence="2">
    <location>
        <begin position="98"/>
        <end position="160"/>
    </location>
</feature>
<feature type="coiled-coil region" evidence="2">
    <location>
        <begin position="201"/>
        <end position="263"/>
    </location>
</feature>
<dbReference type="Pfam" id="PF16516">
    <property type="entry name" value="CC2-LZ"/>
    <property type="match status" value="1"/>
</dbReference>
<feature type="compositionally biased region" description="Low complexity" evidence="3">
    <location>
        <begin position="635"/>
        <end position="653"/>
    </location>
</feature>
<evidence type="ECO:0000313" key="6">
    <source>
        <dbReference type="Proteomes" id="UP000053268"/>
    </source>
</evidence>
<dbReference type="AlphaFoldDB" id="A0A194PMK4"/>
<dbReference type="GO" id="GO:0005737">
    <property type="term" value="C:cytoplasm"/>
    <property type="evidence" value="ECO:0007669"/>
    <property type="project" value="TreeGrafter"/>
</dbReference>
<protein>
    <submittedName>
        <fullName evidence="5">NF-kappa-B essential modulator</fullName>
    </submittedName>
</protein>
<dbReference type="GO" id="GO:0070530">
    <property type="term" value="F:K63-linked polyubiquitin modification-dependent protein binding"/>
    <property type="evidence" value="ECO:0007669"/>
    <property type="project" value="TreeGrafter"/>
</dbReference>
<dbReference type="PANTHER" id="PTHR31553">
    <property type="entry name" value="NF-KAPPA-B ESSENTIAL MODULATOR"/>
    <property type="match status" value="1"/>
</dbReference>
<feature type="domain" description="NF-kappa-B essential modulator NEMO CC2-LZ" evidence="4">
    <location>
        <begin position="505"/>
        <end position="582"/>
    </location>
</feature>
<feature type="coiled-coil region" evidence="2">
    <location>
        <begin position="512"/>
        <end position="539"/>
    </location>
</feature>
<feature type="region of interest" description="Disordered" evidence="3">
    <location>
        <begin position="600"/>
        <end position="661"/>
    </location>
</feature>
<keyword evidence="6" id="KW-1185">Reference proteome</keyword>
<dbReference type="GO" id="GO:0005634">
    <property type="term" value="C:nucleus"/>
    <property type="evidence" value="ECO:0007669"/>
    <property type="project" value="TreeGrafter"/>
</dbReference>
<keyword evidence="1 2" id="KW-0175">Coiled coil</keyword>
<evidence type="ECO:0000259" key="4">
    <source>
        <dbReference type="Pfam" id="PF16516"/>
    </source>
</evidence>
<evidence type="ECO:0000256" key="3">
    <source>
        <dbReference type="SAM" id="MobiDB-lite"/>
    </source>
</evidence>
<gene>
    <name evidence="5" type="ORF">RR46_05804</name>
</gene>
<feature type="compositionally biased region" description="Low complexity" evidence="3">
    <location>
        <begin position="600"/>
        <end position="623"/>
    </location>
</feature>
<feature type="region of interest" description="Disordered" evidence="3">
    <location>
        <begin position="162"/>
        <end position="196"/>
    </location>
</feature>
<dbReference type="Proteomes" id="UP000053268">
    <property type="component" value="Unassembled WGS sequence"/>
</dbReference>
<dbReference type="GO" id="GO:0043122">
    <property type="term" value="P:regulation of canonical NF-kappaB signal transduction"/>
    <property type="evidence" value="ECO:0007669"/>
    <property type="project" value="TreeGrafter"/>
</dbReference>
<feature type="coiled-coil region" evidence="2">
    <location>
        <begin position="564"/>
        <end position="591"/>
    </location>
</feature>
<sequence>MATNANLVNNDDDSFIILGTSPGTSLDLRCNGVENGEALDKEQIEDALKDIPPEASMAFKAYFHIGDTPSPGSMMIASTIVTEDRSTEELQKRFGELLDENLVLKETLKQNNESLKEQLDLISSCQDDMLNTHKIHREKFDETKNLVKKLREENKMLKADAMRLSGGTGGGGSQPRSLRSEGRSGASSGVEFVTSPDDDTIDKLTAQLELVEKQRRQVIVENEKLTWQKESLEHIVDATSKERDEIKEKLKNIELQLSTTESDHSEEIKKLHFIIQDLQRQLKSVTEAKASSDDISARDKMIQQLEGKISSLQNELKVSQIKILDLENIKLEFTQHKSAVSETVRMYKEQIQELSTRLKEAQTTMFQPVRLSVSSESDSLSEFASFTTNVKLYDRTLKHLADFVNALTTGLSDSLVQTLGTVASLYDYKLERASVDRFKSGLAEVKQQLERQHSYTLNNIGKLRGMLSIFEGIFKDYNELLKKTLTKTENQSASTNSAGSSSGSVEALTSALVARGRELQQLQTEVQQLRARHDDAELLRAQLLQYKSDFEAEREARAKMASEKDDIVTDLRTSQKRNQELEKQLDEVRKLSPGIFRTVTSKKTTPSSSPTAAGTTRTTTGNVVRKKKKLSTETGAGAEAGAVSGAGASNGAETPVTPPPQRYTCPVCDQTFKTLIFLQQHMYTCPKCMTFSSDQYKVMEDHFDFCLDDF</sequence>
<feature type="coiled-coil region" evidence="2">
    <location>
        <begin position="295"/>
        <end position="364"/>
    </location>
</feature>
<name>A0A194PMK4_PAPXU</name>
<reference evidence="5 6" key="1">
    <citation type="journal article" date="2015" name="Nat. Commun.">
        <title>Outbred genome sequencing and CRISPR/Cas9 gene editing in butterflies.</title>
        <authorList>
            <person name="Li X."/>
            <person name="Fan D."/>
            <person name="Zhang W."/>
            <person name="Liu G."/>
            <person name="Zhang L."/>
            <person name="Zhao L."/>
            <person name="Fang X."/>
            <person name="Chen L."/>
            <person name="Dong Y."/>
            <person name="Chen Y."/>
            <person name="Ding Y."/>
            <person name="Zhao R."/>
            <person name="Feng M."/>
            <person name="Zhu Y."/>
            <person name="Feng Y."/>
            <person name="Jiang X."/>
            <person name="Zhu D."/>
            <person name="Xiang H."/>
            <person name="Feng X."/>
            <person name="Li S."/>
            <person name="Wang J."/>
            <person name="Zhang G."/>
            <person name="Kronforst M.R."/>
            <person name="Wang W."/>
        </authorList>
    </citation>
    <scope>NUCLEOTIDE SEQUENCE [LARGE SCALE GENOMIC DNA]</scope>
    <source>
        <strain evidence="5">Ya'a_city_454_Px</strain>
        <tissue evidence="5">Whole body</tissue>
    </source>
</reference>
<organism evidence="5 6">
    <name type="scientific">Papilio xuthus</name>
    <name type="common">Asian swallowtail butterfly</name>
    <dbReference type="NCBI Taxonomy" id="66420"/>
    <lineage>
        <taxon>Eukaryota</taxon>
        <taxon>Metazoa</taxon>
        <taxon>Ecdysozoa</taxon>
        <taxon>Arthropoda</taxon>
        <taxon>Hexapoda</taxon>
        <taxon>Insecta</taxon>
        <taxon>Pterygota</taxon>
        <taxon>Neoptera</taxon>
        <taxon>Endopterygota</taxon>
        <taxon>Lepidoptera</taxon>
        <taxon>Glossata</taxon>
        <taxon>Ditrysia</taxon>
        <taxon>Papilionoidea</taxon>
        <taxon>Papilionidae</taxon>
        <taxon>Papilioninae</taxon>
        <taxon>Papilio</taxon>
    </lineage>
</organism>
<dbReference type="InterPro" id="IPR032419">
    <property type="entry name" value="CC2-LZ_dom"/>
</dbReference>
<dbReference type="Gene3D" id="1.20.5.390">
    <property type="entry name" value="L1 transposable element, trimerization domain"/>
    <property type="match status" value="1"/>
</dbReference>
<evidence type="ECO:0000256" key="2">
    <source>
        <dbReference type="SAM" id="Coils"/>
    </source>
</evidence>
<proteinExistence type="predicted"/>
<dbReference type="STRING" id="66420.A0A194PMK4"/>
<dbReference type="EMBL" id="KQ459598">
    <property type="protein sequence ID" value="KPI94552.1"/>
    <property type="molecule type" value="Genomic_DNA"/>
</dbReference>
<accession>A0A194PMK4</accession>
<evidence type="ECO:0000256" key="1">
    <source>
        <dbReference type="ARBA" id="ARBA00023054"/>
    </source>
</evidence>
<dbReference type="PANTHER" id="PTHR31553:SF1">
    <property type="entry name" value="NF-KAPPA-B ESSENTIAL MODULATOR"/>
    <property type="match status" value="1"/>
</dbReference>
<evidence type="ECO:0000313" key="5">
    <source>
        <dbReference type="EMBL" id="KPI94552.1"/>
    </source>
</evidence>